<feature type="non-terminal residue" evidence="3">
    <location>
        <position position="254"/>
    </location>
</feature>
<keyword evidence="4" id="KW-1185">Reference proteome</keyword>
<dbReference type="EMBL" id="JAPWHU010000267">
    <property type="protein sequence ID" value="MCZ4636846.1"/>
    <property type="molecule type" value="Genomic_DNA"/>
</dbReference>
<accession>A0ABT4P6S3</accession>
<keyword evidence="1" id="KW-0547">Nucleotide-binding</keyword>
<dbReference type="SUPFAM" id="SSF52540">
    <property type="entry name" value="P-loop containing nucleoside triphosphate hydrolases"/>
    <property type="match status" value="1"/>
</dbReference>
<dbReference type="PANTHER" id="PTHR16305">
    <property type="entry name" value="TESTICULAR SOLUBLE ADENYLYL CYCLASE"/>
    <property type="match status" value="1"/>
</dbReference>
<name>A0ABT4P6S3_9ACTN</name>
<reference evidence="3 4" key="1">
    <citation type="submission" date="2022-12" db="EMBL/GenBank/DDBJ databases">
        <authorList>
            <person name="Abashina T."/>
            <person name="Solyanikova I."/>
            <person name="Delegan Y."/>
        </authorList>
    </citation>
    <scope>NUCLEOTIDE SEQUENCE [LARGE SCALE GENOMIC DNA]</scope>
    <source>
        <strain evidence="3 4">IPS92ro</strain>
    </source>
</reference>
<evidence type="ECO:0000256" key="1">
    <source>
        <dbReference type="ARBA" id="ARBA00022741"/>
    </source>
</evidence>
<protein>
    <submittedName>
        <fullName evidence="3">Helix-turn-helix transcriptional regulator</fullName>
    </submittedName>
</protein>
<proteinExistence type="predicted"/>
<gene>
    <name evidence="3" type="ORF">O3S69_22640</name>
</gene>
<sequence>MAAVQRSPWLAPLRLALGGSGSVLVLVEGPAGLGKSRALHRLSGLPEAAAARRVVWRCGTAQERPETGGGPALLLVDDVHRAAPEEREWLRGVLERPWEGLAAVLAYRPEELGTCGLPLGVPAVSYPPALAVFRHRLRVWSVDRVRRAASEALGERATPEAVARLHACSGGVPQVVADLLGALRAGPGSRCTAADVDAAGVPVRLAELVLSRTDALAPADRPVVWAAAVLGEPAARDELLSVAGTARRAAVRRC</sequence>
<dbReference type="Proteomes" id="UP001301132">
    <property type="component" value="Unassembled WGS sequence"/>
</dbReference>
<organism evidence="3 4">
    <name type="scientific">Streptomyces rubrogriseus</name>
    <dbReference type="NCBI Taxonomy" id="194673"/>
    <lineage>
        <taxon>Bacteria</taxon>
        <taxon>Bacillati</taxon>
        <taxon>Actinomycetota</taxon>
        <taxon>Actinomycetes</taxon>
        <taxon>Kitasatosporales</taxon>
        <taxon>Streptomycetaceae</taxon>
        <taxon>Streptomyces</taxon>
        <taxon>Streptomyces violaceoruber group</taxon>
    </lineage>
</organism>
<evidence type="ECO:0000313" key="3">
    <source>
        <dbReference type="EMBL" id="MCZ4636846.1"/>
    </source>
</evidence>
<comment type="caution">
    <text evidence="3">The sequence shown here is derived from an EMBL/GenBank/DDBJ whole genome shotgun (WGS) entry which is preliminary data.</text>
</comment>
<evidence type="ECO:0000313" key="4">
    <source>
        <dbReference type="Proteomes" id="UP001301132"/>
    </source>
</evidence>
<keyword evidence="2" id="KW-0067">ATP-binding</keyword>
<evidence type="ECO:0000256" key="2">
    <source>
        <dbReference type="ARBA" id="ARBA00022840"/>
    </source>
</evidence>
<dbReference type="PANTHER" id="PTHR16305:SF35">
    <property type="entry name" value="TRANSCRIPTIONAL ACTIVATOR DOMAIN"/>
    <property type="match status" value="1"/>
</dbReference>
<dbReference type="InterPro" id="IPR027417">
    <property type="entry name" value="P-loop_NTPase"/>
</dbReference>